<dbReference type="GO" id="GO:0006508">
    <property type="term" value="P:proteolysis"/>
    <property type="evidence" value="ECO:0007669"/>
    <property type="project" value="UniProtKB-KW"/>
</dbReference>
<dbReference type="GO" id="GO:0003964">
    <property type="term" value="F:RNA-directed DNA polymerase activity"/>
    <property type="evidence" value="ECO:0007669"/>
    <property type="project" value="UniProtKB-KW"/>
</dbReference>
<evidence type="ECO:0000256" key="5">
    <source>
        <dbReference type="ARBA" id="ARBA00022723"/>
    </source>
</evidence>
<evidence type="ECO:0000256" key="6">
    <source>
        <dbReference type="ARBA" id="ARBA00022750"/>
    </source>
</evidence>
<dbReference type="FunFam" id="3.30.70.270:FF:000020">
    <property type="entry name" value="Transposon Tf2-6 polyprotein-like Protein"/>
    <property type="match status" value="1"/>
</dbReference>
<dbReference type="InterPro" id="IPR041577">
    <property type="entry name" value="RT_RNaseH_2"/>
</dbReference>
<keyword evidence="10" id="KW-0694">RNA-binding</keyword>
<evidence type="ECO:0000256" key="12">
    <source>
        <dbReference type="ARBA" id="ARBA00022918"/>
    </source>
</evidence>
<evidence type="ECO:0000256" key="15">
    <source>
        <dbReference type="ARBA" id="ARBA00023172"/>
    </source>
</evidence>
<dbReference type="Gene3D" id="3.30.70.270">
    <property type="match status" value="2"/>
</dbReference>
<dbReference type="InterPro" id="IPR001584">
    <property type="entry name" value="Integrase_cat-core"/>
</dbReference>
<evidence type="ECO:0000256" key="11">
    <source>
        <dbReference type="ARBA" id="ARBA00022908"/>
    </source>
</evidence>
<keyword evidence="8" id="KW-0378">Hydrolase</keyword>
<dbReference type="Pfam" id="PF00078">
    <property type="entry name" value="RVT_1"/>
    <property type="match status" value="1"/>
</dbReference>
<organism evidence="21 22">
    <name type="scientific">Rhynchospora tenuis</name>
    <dbReference type="NCBI Taxonomy" id="198213"/>
    <lineage>
        <taxon>Eukaryota</taxon>
        <taxon>Viridiplantae</taxon>
        <taxon>Streptophyta</taxon>
        <taxon>Embryophyta</taxon>
        <taxon>Tracheophyta</taxon>
        <taxon>Spermatophyta</taxon>
        <taxon>Magnoliopsida</taxon>
        <taxon>Liliopsida</taxon>
        <taxon>Poales</taxon>
        <taxon>Cyperaceae</taxon>
        <taxon>Cyperoideae</taxon>
        <taxon>Rhynchosporeae</taxon>
        <taxon>Rhynchospora</taxon>
    </lineage>
</organism>
<keyword evidence="2" id="KW-0808">Transferase</keyword>
<dbReference type="InterPro" id="IPR005162">
    <property type="entry name" value="Retrotrans_gag_dom"/>
</dbReference>
<dbReference type="InterPro" id="IPR041588">
    <property type="entry name" value="Integrase_H2C2"/>
</dbReference>
<dbReference type="FunFam" id="3.30.420.10:FF:000032">
    <property type="entry name" value="Retrovirus-related Pol polyprotein from transposon 297-like Protein"/>
    <property type="match status" value="1"/>
</dbReference>
<keyword evidence="9" id="KW-0460">Magnesium</keyword>
<dbReference type="InterPro" id="IPR050951">
    <property type="entry name" value="Retrovirus_Pol_polyprotein"/>
</dbReference>
<dbReference type="Gene3D" id="3.30.420.10">
    <property type="entry name" value="Ribonuclease H-like superfamily/Ribonuclease H"/>
    <property type="match status" value="1"/>
</dbReference>
<dbReference type="GO" id="GO:0015074">
    <property type="term" value="P:DNA integration"/>
    <property type="evidence" value="ECO:0007669"/>
    <property type="project" value="UniProtKB-KW"/>
</dbReference>
<feature type="coiled-coil region" evidence="17">
    <location>
        <begin position="1324"/>
        <end position="1358"/>
    </location>
</feature>
<evidence type="ECO:0000256" key="13">
    <source>
        <dbReference type="ARBA" id="ARBA00022932"/>
    </source>
</evidence>
<keyword evidence="7" id="KW-0255">Endonuclease</keyword>
<dbReference type="Pfam" id="PF24626">
    <property type="entry name" value="SH3_Tf2-1"/>
    <property type="match status" value="1"/>
</dbReference>
<keyword evidence="3" id="KW-0548">Nucleotidyltransferase</keyword>
<dbReference type="PANTHER" id="PTHR37984">
    <property type="entry name" value="PROTEIN CBG26694"/>
    <property type="match status" value="1"/>
</dbReference>
<dbReference type="PROSITE" id="PS50994">
    <property type="entry name" value="INTEGRASE"/>
    <property type="match status" value="1"/>
</dbReference>
<evidence type="ECO:0000256" key="18">
    <source>
        <dbReference type="SAM" id="MobiDB-lite"/>
    </source>
</evidence>
<feature type="domain" description="Reverse transcriptase" evidence="19">
    <location>
        <begin position="625"/>
        <end position="804"/>
    </location>
</feature>
<evidence type="ECO:0000313" key="21">
    <source>
        <dbReference type="EMBL" id="KAJ3688165.1"/>
    </source>
</evidence>
<dbReference type="GO" id="GO:0006310">
    <property type="term" value="P:DNA recombination"/>
    <property type="evidence" value="ECO:0007669"/>
    <property type="project" value="UniProtKB-KW"/>
</dbReference>
<dbReference type="Gene3D" id="2.40.70.10">
    <property type="entry name" value="Acid Proteases"/>
    <property type="match status" value="1"/>
</dbReference>
<evidence type="ECO:0000256" key="17">
    <source>
        <dbReference type="SAM" id="Coils"/>
    </source>
</evidence>
<dbReference type="FunFam" id="3.10.10.10:FF:000007">
    <property type="entry name" value="Retrovirus-related Pol polyprotein from transposon 17.6-like Protein"/>
    <property type="match status" value="1"/>
</dbReference>
<dbReference type="CDD" id="cd00303">
    <property type="entry name" value="retropepsin_like"/>
    <property type="match status" value="1"/>
</dbReference>
<keyword evidence="4" id="KW-0540">Nuclease</keyword>
<keyword evidence="16" id="KW-0511">Multifunctional enzyme</keyword>
<dbReference type="InterPro" id="IPR036397">
    <property type="entry name" value="RNaseH_sf"/>
</dbReference>
<evidence type="ECO:0000259" key="19">
    <source>
        <dbReference type="PROSITE" id="PS50878"/>
    </source>
</evidence>
<dbReference type="PANTHER" id="PTHR37984:SF5">
    <property type="entry name" value="PROTEIN NYNRIN-LIKE"/>
    <property type="match status" value="1"/>
</dbReference>
<evidence type="ECO:0000259" key="20">
    <source>
        <dbReference type="PROSITE" id="PS50994"/>
    </source>
</evidence>
<dbReference type="SUPFAM" id="SSF50630">
    <property type="entry name" value="Acid proteases"/>
    <property type="match status" value="1"/>
</dbReference>
<keyword evidence="6" id="KW-0064">Aspartyl protease</keyword>
<keyword evidence="12" id="KW-0695">RNA-directed DNA polymerase</keyword>
<keyword evidence="13" id="KW-0239">DNA-directed DNA polymerase</keyword>
<accession>A0AAD5Z787</accession>
<dbReference type="InterPro" id="IPR056924">
    <property type="entry name" value="SH3_Tf2-1"/>
</dbReference>
<dbReference type="PROSITE" id="PS50878">
    <property type="entry name" value="RT_POL"/>
    <property type="match status" value="1"/>
</dbReference>
<dbReference type="CDD" id="cd09274">
    <property type="entry name" value="RNase_HI_RT_Ty3"/>
    <property type="match status" value="1"/>
</dbReference>
<dbReference type="Pfam" id="PF03732">
    <property type="entry name" value="Retrotrans_gag"/>
    <property type="match status" value="1"/>
</dbReference>
<dbReference type="PROSITE" id="PS00141">
    <property type="entry name" value="ASP_PROTEASE"/>
    <property type="match status" value="1"/>
</dbReference>
<dbReference type="Gene3D" id="1.10.340.70">
    <property type="match status" value="1"/>
</dbReference>
<dbReference type="GO" id="GO:0046872">
    <property type="term" value="F:metal ion binding"/>
    <property type="evidence" value="ECO:0007669"/>
    <property type="project" value="UniProtKB-KW"/>
</dbReference>
<dbReference type="Pfam" id="PF00665">
    <property type="entry name" value="rve"/>
    <property type="match status" value="1"/>
</dbReference>
<evidence type="ECO:0000256" key="2">
    <source>
        <dbReference type="ARBA" id="ARBA00022679"/>
    </source>
</evidence>
<dbReference type="Proteomes" id="UP001210211">
    <property type="component" value="Unassembled WGS sequence"/>
</dbReference>
<feature type="compositionally biased region" description="Polar residues" evidence="18">
    <location>
        <begin position="54"/>
        <end position="66"/>
    </location>
</feature>
<keyword evidence="1" id="KW-0645">Protease</keyword>
<dbReference type="GO" id="GO:0003723">
    <property type="term" value="F:RNA binding"/>
    <property type="evidence" value="ECO:0007669"/>
    <property type="project" value="UniProtKB-KW"/>
</dbReference>
<evidence type="ECO:0008006" key="23">
    <source>
        <dbReference type="Google" id="ProtNLM"/>
    </source>
</evidence>
<dbReference type="Gene3D" id="3.10.10.10">
    <property type="entry name" value="HIV Type 1 Reverse Transcriptase, subunit A, domain 1"/>
    <property type="match status" value="1"/>
</dbReference>
<keyword evidence="15" id="KW-0233">DNA recombination</keyword>
<evidence type="ECO:0000256" key="14">
    <source>
        <dbReference type="ARBA" id="ARBA00023125"/>
    </source>
</evidence>
<dbReference type="Pfam" id="PF08284">
    <property type="entry name" value="RVP_2"/>
    <property type="match status" value="1"/>
</dbReference>
<protein>
    <recommendedName>
        <fullName evidence="23">Reverse transcriptase</fullName>
    </recommendedName>
</protein>
<feature type="domain" description="Integrase catalytic" evidence="20">
    <location>
        <begin position="1146"/>
        <end position="1310"/>
    </location>
</feature>
<evidence type="ECO:0000256" key="4">
    <source>
        <dbReference type="ARBA" id="ARBA00022722"/>
    </source>
</evidence>
<dbReference type="GO" id="GO:0003677">
    <property type="term" value="F:DNA binding"/>
    <property type="evidence" value="ECO:0007669"/>
    <property type="project" value="UniProtKB-KW"/>
</dbReference>
<evidence type="ECO:0000256" key="8">
    <source>
        <dbReference type="ARBA" id="ARBA00022801"/>
    </source>
</evidence>
<dbReference type="SUPFAM" id="SSF56672">
    <property type="entry name" value="DNA/RNA polymerases"/>
    <property type="match status" value="1"/>
</dbReference>
<gene>
    <name evidence="21" type="ORF">LUZ61_017329</name>
</gene>
<evidence type="ECO:0000256" key="7">
    <source>
        <dbReference type="ARBA" id="ARBA00022759"/>
    </source>
</evidence>
<evidence type="ECO:0000256" key="1">
    <source>
        <dbReference type="ARBA" id="ARBA00022670"/>
    </source>
</evidence>
<evidence type="ECO:0000256" key="10">
    <source>
        <dbReference type="ARBA" id="ARBA00022884"/>
    </source>
</evidence>
<dbReference type="Pfam" id="PF17921">
    <property type="entry name" value="Integrase_H2C2"/>
    <property type="match status" value="1"/>
</dbReference>
<feature type="region of interest" description="Disordered" evidence="18">
    <location>
        <begin position="42"/>
        <end position="104"/>
    </location>
</feature>
<dbReference type="Pfam" id="PF17919">
    <property type="entry name" value="RT_RNaseH_2"/>
    <property type="match status" value="1"/>
</dbReference>
<dbReference type="InterPro" id="IPR043502">
    <property type="entry name" value="DNA/RNA_pol_sf"/>
</dbReference>
<keyword evidence="11" id="KW-0229">DNA integration</keyword>
<feature type="compositionally biased region" description="Basic and acidic residues" evidence="18">
    <location>
        <begin position="83"/>
        <end position="100"/>
    </location>
</feature>
<dbReference type="InterPro" id="IPR000477">
    <property type="entry name" value="RT_dom"/>
</dbReference>
<keyword evidence="5" id="KW-0479">Metal-binding</keyword>
<feature type="region of interest" description="Disordered" evidence="18">
    <location>
        <begin position="1523"/>
        <end position="1555"/>
    </location>
</feature>
<dbReference type="GO" id="GO:0004519">
    <property type="term" value="F:endonuclease activity"/>
    <property type="evidence" value="ECO:0007669"/>
    <property type="project" value="UniProtKB-KW"/>
</dbReference>
<sequence length="1555" mass="176042">MPPKQAQGDQRGDDLQLAMVKLAQEVEQNKLLHTQQMNELNSKLDQLLKAQATPHVSQPPEGTSSDDNGRGSSFAVGEGAGGDDNRRNMRSGDSRIHLPKTDFPQFDGVNPSSWKTKCESYFEIFQVPEHYKSQLATLHFTGEAQEWYDCVKLDCPIFPWPLLVEEVFDRFHAYNSSNPVGDFKRVQQTGKVVDYIRQFESAKYRLISETKIRNNTFYVQGFIEGLKEDIRYAVEVLEPVSLYQAFNYARKAELNLEGMDRRYKNWGRTVSFPIVKNDGSFQDNKGKELAEKKMLTYPNSKPALPSSSTSFNSMTRDQMRQLGLCFYCGEKYTQSHKCLKRKLLMLEASLPTEVHGEMESKIQDDTALNNLTETDFEHADISMCTPQDQSGSQSLKFKGYVQQTPIMALLDSGSTHSFIHPSIIQVLQLQTLPSPPMIVKTASGAKLLSNRRCATLPFQLQNHKFVGDFRVLEVQGYDIILGMDWMAQVGPVVIDCVQGCVHLTSEGKLVKLQVQQETAEVQMFEGDITISQELEKGGQIIVAHLFATCTEPSQETVTMQHIPLELQAVVTQYNSVFTNPTTLPPRRMVDHQINLKSETQPVNIRPYRFSYFQKLEIEKIVEELLQSGYIRPSTSPFASPILLVKKKDNSWRLCVDYRQLNECTVKNKFPIPIIDDLLDELKGVTIFSKLDLKSGYHQIRMHDPDIYKTAFRTHLGHYEFTVMPFGLTNAPATFQSLMNSIFQPYLRKFVLVFFDDILVYSASVQEHVQHLELTLQLLQQNQLFAKLSKCAIGTDQVEYLGHIISKEGVATDPEKIKAMVTWPTPKSVKQLRGFLGLTGYYRKFICNYGVIAKPLTELLKKDAFKWSPEAQLAFDNLKVAMSTAPVLGLPDFTQPFSIETDASQLGIGAVLMQGKRPLAFMSKGLSFKNQSLSTYEKELLALVTAVTKWRHYLIGGPFVIKTDHISLKHLLEQRINTAMQHRSLSKLLVLQYTIEYKKGTSNLVADALSRREESEASQGELCMVSELIPQWVTDLQASYIGDDWIVQLRKHLLEGPTEQTKLSEHQGLIRYKGRICVGKTGEWRTQILHELHNSNLGGHSGVLVTYKRVKSLFYWPLMKQFIINHIRSCEVCQITKPEHVPSPGLLQPLPIPAQAWTSIGMDFITGLPKSEGKEVLLVVVDRLTKYSHFIPLAHPYSAATVAQAFLDNVYKLHGLPLSIVSDRDPIFTSNFWKEIMGKLNIQLNMSTAYHPQSDGQVERVNQCVETYLRGMVFQQQHRWVRWVPLAEYWYNTNFHSSLATTPFKALYGYDPPSLPMGSAPKSNVEAVNTLLQDRQQILKELRDQLVKAQDRMKKQADSGRTERQFSKGDWVYLKLQPYRQLSISGGAHSKLNPKFYGPFEILQKIGSVAYKLNLPATSSIHPVIHVSQLKGRMGQGQTALPTLPIIGSAVAAQTEPEYILNRKLIKRHNLPVPQILVKWAHQSEGDAQWIDYDVVTRRFPHITLEDKGVFERRGMSQTISDNVAVGGTNQSEERGKINGDDGVSETNAEGEGLAN</sequence>
<dbReference type="InterPro" id="IPR001969">
    <property type="entry name" value="Aspartic_peptidase_AS"/>
</dbReference>
<evidence type="ECO:0000313" key="22">
    <source>
        <dbReference type="Proteomes" id="UP001210211"/>
    </source>
</evidence>
<name>A0AAD5Z787_9POAL</name>
<dbReference type="EMBL" id="JAMRDG010000002">
    <property type="protein sequence ID" value="KAJ3688165.1"/>
    <property type="molecule type" value="Genomic_DNA"/>
</dbReference>
<dbReference type="InterPro" id="IPR012337">
    <property type="entry name" value="RNaseH-like_sf"/>
</dbReference>
<dbReference type="CDD" id="cd01647">
    <property type="entry name" value="RT_LTR"/>
    <property type="match status" value="1"/>
</dbReference>
<evidence type="ECO:0000256" key="16">
    <source>
        <dbReference type="ARBA" id="ARBA00023268"/>
    </source>
</evidence>
<comment type="caution">
    <text evidence="21">The sequence shown here is derived from an EMBL/GenBank/DDBJ whole genome shotgun (WGS) entry which is preliminary data.</text>
</comment>
<reference evidence="21 22" key="1">
    <citation type="journal article" date="2022" name="Cell">
        <title>Repeat-based holocentromeres influence genome architecture and karyotype evolution.</title>
        <authorList>
            <person name="Hofstatter P.G."/>
            <person name="Thangavel G."/>
            <person name="Lux T."/>
            <person name="Neumann P."/>
            <person name="Vondrak T."/>
            <person name="Novak P."/>
            <person name="Zhang M."/>
            <person name="Costa L."/>
            <person name="Castellani M."/>
            <person name="Scott A."/>
            <person name="Toegelov H."/>
            <person name="Fuchs J."/>
            <person name="Mata-Sucre Y."/>
            <person name="Dias Y."/>
            <person name="Vanzela A.L.L."/>
            <person name="Huettel B."/>
            <person name="Almeida C.C.S."/>
            <person name="Simkova H."/>
            <person name="Souza G."/>
            <person name="Pedrosa-Harand A."/>
            <person name="Macas J."/>
            <person name="Mayer K.F.X."/>
            <person name="Houben A."/>
            <person name="Marques A."/>
        </authorList>
    </citation>
    <scope>NUCLEOTIDE SEQUENCE [LARGE SCALE GENOMIC DNA]</scope>
    <source>
        <strain evidence="21">RhyTen1mFocal</strain>
    </source>
</reference>
<dbReference type="InterPro" id="IPR021109">
    <property type="entry name" value="Peptidase_aspartic_dom_sf"/>
</dbReference>
<dbReference type="GO" id="GO:0003887">
    <property type="term" value="F:DNA-directed DNA polymerase activity"/>
    <property type="evidence" value="ECO:0007669"/>
    <property type="project" value="UniProtKB-KW"/>
</dbReference>
<dbReference type="GO" id="GO:0004190">
    <property type="term" value="F:aspartic-type endopeptidase activity"/>
    <property type="evidence" value="ECO:0007669"/>
    <property type="project" value="UniProtKB-KW"/>
</dbReference>
<dbReference type="SUPFAM" id="SSF53098">
    <property type="entry name" value="Ribonuclease H-like"/>
    <property type="match status" value="1"/>
</dbReference>
<proteinExistence type="predicted"/>
<evidence type="ECO:0000256" key="3">
    <source>
        <dbReference type="ARBA" id="ARBA00022695"/>
    </source>
</evidence>
<keyword evidence="14" id="KW-0238">DNA-binding</keyword>
<keyword evidence="22" id="KW-1185">Reference proteome</keyword>
<dbReference type="InterPro" id="IPR043128">
    <property type="entry name" value="Rev_trsase/Diguanyl_cyclase"/>
</dbReference>
<keyword evidence="17" id="KW-0175">Coiled coil</keyword>
<evidence type="ECO:0000256" key="9">
    <source>
        <dbReference type="ARBA" id="ARBA00022842"/>
    </source>
</evidence>